<feature type="compositionally biased region" description="Polar residues" evidence="1">
    <location>
        <begin position="204"/>
        <end position="214"/>
    </location>
</feature>
<accession>A0A8H7JD09</accession>
<name>A0A8H7JD09_9PLEO</name>
<sequence>MFHRRSESPINQPVPAVILQSSIPPFPHLRGGAASPDDIPPTLFWLAGGKGKPVSFSGWKQSRPKQRMGGLFGMAVFGKNYGTKYDNNINQEDEVNVSHSVSTKVTVNEAPSVNSAKSCASTSSSSSSSSASVADERMKEMLAGTDGVEPIGEAKPVQCALTPSPNAPADDVPLCSGALPVEAAASPPRQDAGRTLASDGEGGNTDNASLTKKG</sequence>
<evidence type="ECO:0000313" key="3">
    <source>
        <dbReference type="Proteomes" id="UP000651452"/>
    </source>
</evidence>
<protein>
    <submittedName>
        <fullName evidence="2">Uncharacterized protein</fullName>
    </submittedName>
</protein>
<feature type="region of interest" description="Disordered" evidence="1">
    <location>
        <begin position="148"/>
        <end position="214"/>
    </location>
</feature>
<comment type="caution">
    <text evidence="2">The sequence shown here is derived from an EMBL/GenBank/DDBJ whole genome shotgun (WGS) entry which is preliminary data.</text>
</comment>
<reference evidence="2" key="1">
    <citation type="submission" date="2018-12" db="EMBL/GenBank/DDBJ databases">
        <authorList>
            <person name="Syme R.A."/>
            <person name="Farfan-Caceres L."/>
            <person name="Lichtenzveig J."/>
        </authorList>
    </citation>
    <scope>NUCLEOTIDE SEQUENCE</scope>
    <source>
        <strain evidence="2">Al4</strain>
    </source>
</reference>
<feature type="region of interest" description="Disordered" evidence="1">
    <location>
        <begin position="108"/>
        <end position="136"/>
    </location>
</feature>
<feature type="compositionally biased region" description="Low complexity" evidence="1">
    <location>
        <begin position="112"/>
        <end position="133"/>
    </location>
</feature>
<gene>
    <name evidence="2" type="ORF">EKO04_001990</name>
</gene>
<evidence type="ECO:0000256" key="1">
    <source>
        <dbReference type="SAM" id="MobiDB-lite"/>
    </source>
</evidence>
<dbReference type="EMBL" id="RZGK01000003">
    <property type="protein sequence ID" value="KAF9700068.1"/>
    <property type="molecule type" value="Genomic_DNA"/>
</dbReference>
<evidence type="ECO:0000313" key="2">
    <source>
        <dbReference type="EMBL" id="KAF9700068.1"/>
    </source>
</evidence>
<keyword evidence="3" id="KW-1185">Reference proteome</keyword>
<dbReference type="AlphaFoldDB" id="A0A8H7JD09"/>
<dbReference type="Proteomes" id="UP000651452">
    <property type="component" value="Unassembled WGS sequence"/>
</dbReference>
<dbReference type="OrthoDB" id="3801583at2759"/>
<organism evidence="2 3">
    <name type="scientific">Ascochyta lentis</name>
    <dbReference type="NCBI Taxonomy" id="205686"/>
    <lineage>
        <taxon>Eukaryota</taxon>
        <taxon>Fungi</taxon>
        <taxon>Dikarya</taxon>
        <taxon>Ascomycota</taxon>
        <taxon>Pezizomycotina</taxon>
        <taxon>Dothideomycetes</taxon>
        <taxon>Pleosporomycetidae</taxon>
        <taxon>Pleosporales</taxon>
        <taxon>Pleosporineae</taxon>
        <taxon>Didymellaceae</taxon>
        <taxon>Ascochyta</taxon>
    </lineage>
</organism>
<proteinExistence type="predicted"/>
<reference evidence="2" key="2">
    <citation type="submission" date="2020-09" db="EMBL/GenBank/DDBJ databases">
        <title>Reference genome assembly for Australian Ascochyta lentis isolate Al4.</title>
        <authorList>
            <person name="Lee R.C."/>
            <person name="Farfan-Caceres L.M."/>
            <person name="Debler J.W."/>
            <person name="Williams A.H."/>
            <person name="Henares B.M."/>
        </authorList>
    </citation>
    <scope>NUCLEOTIDE SEQUENCE</scope>
    <source>
        <strain evidence="2">Al4</strain>
    </source>
</reference>